<evidence type="ECO:0000256" key="3">
    <source>
        <dbReference type="ARBA" id="ARBA00022838"/>
    </source>
</evidence>
<dbReference type="SUPFAM" id="SSF56112">
    <property type="entry name" value="Protein kinase-like (PK-like)"/>
    <property type="match status" value="1"/>
</dbReference>
<dbReference type="EMBL" id="CP042190">
    <property type="protein sequence ID" value="QDS71584.1"/>
    <property type="molecule type" value="Genomic_DNA"/>
</dbReference>
<organism evidence="8 9">
    <name type="scientific">Venturia effusa</name>
    <dbReference type="NCBI Taxonomy" id="50376"/>
    <lineage>
        <taxon>Eukaryota</taxon>
        <taxon>Fungi</taxon>
        <taxon>Dikarya</taxon>
        <taxon>Ascomycota</taxon>
        <taxon>Pezizomycotina</taxon>
        <taxon>Dothideomycetes</taxon>
        <taxon>Pleosporomycetidae</taxon>
        <taxon>Venturiales</taxon>
        <taxon>Venturiaceae</taxon>
        <taxon>Venturia</taxon>
    </lineage>
</organism>
<feature type="domain" description="BUB1 N-terminal" evidence="7">
    <location>
        <begin position="61"/>
        <end position="220"/>
    </location>
</feature>
<dbReference type="Proteomes" id="UP000316270">
    <property type="component" value="Chromosome 6"/>
</dbReference>
<evidence type="ECO:0008006" key="10">
    <source>
        <dbReference type="Google" id="ProtNLM"/>
    </source>
</evidence>
<evidence type="ECO:0000256" key="5">
    <source>
        <dbReference type="SAM" id="MobiDB-lite"/>
    </source>
</evidence>
<keyword evidence="4" id="KW-0137">Centromere</keyword>
<feature type="region of interest" description="Disordered" evidence="5">
    <location>
        <begin position="664"/>
        <end position="713"/>
    </location>
</feature>
<dbReference type="InterPro" id="IPR008271">
    <property type="entry name" value="Ser/Thr_kinase_AS"/>
</dbReference>
<dbReference type="GO" id="GO:0005634">
    <property type="term" value="C:nucleus"/>
    <property type="evidence" value="ECO:0007669"/>
    <property type="project" value="TreeGrafter"/>
</dbReference>
<evidence type="ECO:0000313" key="9">
    <source>
        <dbReference type="Proteomes" id="UP000316270"/>
    </source>
</evidence>
<dbReference type="FunFam" id="1.25.40.430:FF:000003">
    <property type="entry name" value="Checkpoint serine/threonine-protein kinase BUB1"/>
    <property type="match status" value="1"/>
</dbReference>
<dbReference type="GO" id="GO:0007094">
    <property type="term" value="P:mitotic spindle assembly checkpoint signaling"/>
    <property type="evidence" value="ECO:0007669"/>
    <property type="project" value="InterPro"/>
</dbReference>
<dbReference type="InterPro" id="IPR015661">
    <property type="entry name" value="Bub1/Mad3"/>
</dbReference>
<sequence length="1265" mass="141889">MADNGDLIDFTVIETQKENIQSLPGGRSAKNLHAILSPLAAQKSPPLSETQNVKDAMAHEFEKELATADESDDPLDIYDRYIKWTMDAYPTAQATKESPLLPLLERATKTYLTSTHYKSDPRYLKMWLLYIRLFADAPRETYAFLARHGVGETLALFYEEFAAWLETAGRWAQAEEVYLLGIDREARPQERLIRKFGEFQHRRETQAQQEDGPSSPALPKVRAALGVKVDPFASAPAEYDPQARDRAPKPSKSGKKLAIFSDEDGGSAPGSSSSNQGWDSIGSLHERKKENTYEAQPWAGQKLDGGKRVASGPKLMVFKASSALNNGRSYFSTRVHEQQRTVNPDNGRRTQLVVDLESMYPDGDDTTGNEYCVEELRARHRGWLNRDWRKARAQVAEPKPLASRPAAATPFEETLIEIEDPAEVKIFEIAEPVRSEPQKKMNIFADPGTMKPPSKKMPVFAGSDSMKPPPKKMSVFADAETSKPPSKKMSIFEDVENSKAPVKIPVFDDENAPQPRPDGAKRKARREEKANRTRKLEILEVKAEPQTIQTNLDSPSGPKKLRRTKSVEPTMTINTKEAMSEVYDLFNQTLTDVTKEQSEDGESQVDSDDDDDDEDYVSEGESTGTGRISGAESEYGYDETEANFTESKTLDVTVVSVDDTQGSAWSEFTEVRELPPRNEDEEVDEEDKERTENITEDLTTPTSPINDAENRGSHNRFPTMGEPDRSSHSYGNFHRGQNRLPFMTPIVEKTESSIGALTQADALADKDKVYFTTKTPSRQKGNSSAIPELEDWGSPLLPTSADNDNEDDKENLPQPAMPKFVKPRVPLRSIPYARKEIPPTKALIGPIIKDFQCNPIDPGIHKQILSNVQPPIESYNGYFDHRGQSFKMGGKIRNYTKTARAKGEKTMNLVAPPIVNLPGATRQYTIRRELGKGAFAPVYLVDSVRVTSDDENSPVCMGQGDFGIQRNDQEAIKMEDPPSAWEFYIIQQARRRLGSTRPTESIVSAYEMHLFDDECYLIEEFRNQGTLLDLVNICRSEGNGGVMDEQLVMFFTIELFRTVEALHAKGIIHGDIKVDNVLVRLNNLANDAMLSSQYSPTGMGSWSEKGVTLIDFGRGIDMKAFDPSVQFIADWKTSDADCAEMREMRPWTYQVDYHGLAGVVHSLLYGKYLETIADKSSALGATKTYRVRESLKRYWQTGIWSEVFGLLLNPGLHLEEEEGKKLPVLNGMKVIREKMEVYLEENCEKGTGLKALLKRIEAKIGEKKK</sequence>
<feature type="region of interest" description="Disordered" evidence="5">
    <location>
        <begin position="590"/>
        <end position="637"/>
    </location>
</feature>
<dbReference type="Pfam" id="PF00069">
    <property type="entry name" value="Pkinase"/>
    <property type="match status" value="1"/>
</dbReference>
<feature type="region of interest" description="Disordered" evidence="5">
    <location>
        <begin position="235"/>
        <end position="281"/>
    </location>
</feature>
<dbReference type="CDD" id="cd13981">
    <property type="entry name" value="STKc_Bub1_BubR1"/>
    <property type="match status" value="1"/>
</dbReference>
<feature type="compositionally biased region" description="Polar residues" evidence="5">
    <location>
        <begin position="696"/>
        <end position="705"/>
    </location>
</feature>
<keyword evidence="3" id="KW-0995">Kinetochore</keyword>
<dbReference type="Gene3D" id="1.25.40.430">
    <property type="match status" value="1"/>
</dbReference>
<dbReference type="Pfam" id="PF08311">
    <property type="entry name" value="Mad3_BUB1_I"/>
    <property type="match status" value="1"/>
</dbReference>
<evidence type="ECO:0000313" key="8">
    <source>
        <dbReference type="EMBL" id="QDS71584.1"/>
    </source>
</evidence>
<feature type="compositionally biased region" description="Basic and acidic residues" evidence="5">
    <location>
        <begin position="669"/>
        <end position="678"/>
    </location>
</feature>
<feature type="domain" description="Protein kinase" evidence="6">
    <location>
        <begin position="924"/>
        <end position="1265"/>
    </location>
</feature>
<dbReference type="InterPro" id="IPR000719">
    <property type="entry name" value="Prot_kinase_dom"/>
</dbReference>
<protein>
    <recommendedName>
        <fullName evidence="10">BUB protein kinase</fullName>
    </recommendedName>
</protein>
<dbReference type="GO" id="GO:0004672">
    <property type="term" value="F:protein kinase activity"/>
    <property type="evidence" value="ECO:0007669"/>
    <property type="project" value="InterPro"/>
</dbReference>
<dbReference type="Pfam" id="PF08171">
    <property type="entry name" value="Mad3_BUB1_II"/>
    <property type="match status" value="1"/>
</dbReference>
<evidence type="ECO:0000259" key="7">
    <source>
        <dbReference type="PROSITE" id="PS51489"/>
    </source>
</evidence>
<gene>
    <name evidence="8" type="ORF">FKW77_006100</name>
</gene>
<dbReference type="PANTHER" id="PTHR14030:SF4">
    <property type="entry name" value="BUB1 KINASE, ISOFORM A-RELATED"/>
    <property type="match status" value="1"/>
</dbReference>
<dbReference type="GO" id="GO:0000776">
    <property type="term" value="C:kinetochore"/>
    <property type="evidence" value="ECO:0007669"/>
    <property type="project" value="UniProtKB-KW"/>
</dbReference>
<dbReference type="InterPro" id="IPR011009">
    <property type="entry name" value="Kinase-like_dom_sf"/>
</dbReference>
<dbReference type="InterPro" id="IPR012572">
    <property type="entry name" value="Mad3/Bub1_II"/>
</dbReference>
<dbReference type="SMART" id="SM00220">
    <property type="entry name" value="S_TKc"/>
    <property type="match status" value="1"/>
</dbReference>
<dbReference type="AlphaFoldDB" id="A0A517L7H5"/>
<dbReference type="PROSITE" id="PS50011">
    <property type="entry name" value="PROTEIN_KINASE_DOM"/>
    <property type="match status" value="1"/>
</dbReference>
<name>A0A517L7H5_9PEZI</name>
<dbReference type="PANTHER" id="PTHR14030">
    <property type="entry name" value="MITOTIC CHECKPOINT SERINE/THREONINE-PROTEIN KINASE BUB1"/>
    <property type="match status" value="1"/>
</dbReference>
<reference evidence="8 9" key="1">
    <citation type="submission" date="2019-07" db="EMBL/GenBank/DDBJ databases">
        <title>Finished genome of Venturia effusa.</title>
        <authorList>
            <person name="Young C.A."/>
            <person name="Cox M.P."/>
            <person name="Ganley A.R.D."/>
            <person name="David W.J."/>
        </authorList>
    </citation>
    <scope>NUCLEOTIDE SEQUENCE [LARGE SCALE GENOMIC DNA]</scope>
    <source>
        <strain evidence="9">albino</strain>
    </source>
</reference>
<dbReference type="InterPro" id="IPR013212">
    <property type="entry name" value="Mad3/Bub1_I"/>
</dbReference>
<dbReference type="Gene3D" id="1.10.510.10">
    <property type="entry name" value="Transferase(Phosphotransferase) domain 1"/>
    <property type="match status" value="1"/>
</dbReference>
<evidence type="ECO:0000256" key="4">
    <source>
        <dbReference type="ARBA" id="ARBA00023328"/>
    </source>
</evidence>
<dbReference type="GO" id="GO:0051754">
    <property type="term" value="P:meiotic sister chromatid cohesion, centromeric"/>
    <property type="evidence" value="ECO:0007669"/>
    <property type="project" value="TreeGrafter"/>
</dbReference>
<proteinExistence type="predicted"/>
<dbReference type="SMART" id="SM00777">
    <property type="entry name" value="Mad3_BUB1_I"/>
    <property type="match status" value="1"/>
</dbReference>
<feature type="compositionally biased region" description="Polar residues" evidence="5">
    <location>
        <begin position="269"/>
        <end position="278"/>
    </location>
</feature>
<evidence type="ECO:0000259" key="6">
    <source>
        <dbReference type="PROSITE" id="PS50011"/>
    </source>
</evidence>
<dbReference type="STRING" id="50376.A0A517L7H5"/>
<dbReference type="OrthoDB" id="248495at2759"/>
<keyword evidence="2" id="KW-0158">Chromosome</keyword>
<comment type="subcellular location">
    <subcellularLocation>
        <location evidence="1">Chromosome</location>
        <location evidence="1">Centromere</location>
        <location evidence="1">Kinetochore</location>
    </subcellularLocation>
</comment>
<dbReference type="PROSITE" id="PS00108">
    <property type="entry name" value="PROTEIN_KINASE_ST"/>
    <property type="match status" value="1"/>
</dbReference>
<feature type="compositionally biased region" description="Polar residues" evidence="5">
    <location>
        <begin position="774"/>
        <end position="785"/>
    </location>
</feature>
<evidence type="ECO:0000256" key="2">
    <source>
        <dbReference type="ARBA" id="ARBA00022454"/>
    </source>
</evidence>
<dbReference type="PROSITE" id="PS51489">
    <property type="entry name" value="BUB1_N"/>
    <property type="match status" value="1"/>
</dbReference>
<dbReference type="GO" id="GO:0032991">
    <property type="term" value="C:protein-containing complex"/>
    <property type="evidence" value="ECO:0007669"/>
    <property type="project" value="UniProtKB-ARBA"/>
</dbReference>
<feature type="compositionally biased region" description="Basic and acidic residues" evidence="5">
    <location>
        <begin position="518"/>
        <end position="543"/>
    </location>
</feature>
<dbReference type="GO" id="GO:0005524">
    <property type="term" value="F:ATP binding"/>
    <property type="evidence" value="ECO:0007669"/>
    <property type="project" value="InterPro"/>
</dbReference>
<feature type="compositionally biased region" description="Acidic residues" evidence="5">
    <location>
        <begin position="599"/>
        <end position="618"/>
    </location>
</feature>
<keyword evidence="9" id="KW-1185">Reference proteome</keyword>
<evidence type="ECO:0000256" key="1">
    <source>
        <dbReference type="ARBA" id="ARBA00004629"/>
    </source>
</evidence>
<feature type="region of interest" description="Disordered" evidence="5">
    <location>
        <begin position="502"/>
        <end position="575"/>
    </location>
</feature>
<accession>A0A517L7H5</accession>
<feature type="region of interest" description="Disordered" evidence="5">
    <location>
        <begin position="774"/>
        <end position="819"/>
    </location>
</feature>